<dbReference type="AlphaFoldDB" id="A0A250JI35"/>
<dbReference type="RefSeq" id="WP_095990955.1">
    <property type="nucleotide sequence ID" value="NZ_CP022098.1"/>
</dbReference>
<name>A0A250JI35_9BACT</name>
<reference evidence="1 2" key="1">
    <citation type="submission" date="2017-06" db="EMBL/GenBank/DDBJ databases">
        <title>Sequencing and comparative analysis of myxobacterial genomes.</title>
        <authorList>
            <person name="Rupp O."/>
            <person name="Goesmann A."/>
            <person name="Sogaard-Andersen L."/>
        </authorList>
    </citation>
    <scope>NUCLEOTIDE SEQUENCE [LARGE SCALE GENOMIC DNA]</scope>
    <source>
        <strain evidence="1 2">DSM 52655</strain>
    </source>
</reference>
<dbReference type="EMBL" id="CP022098">
    <property type="protein sequence ID" value="ATB43559.1"/>
    <property type="molecule type" value="Genomic_DNA"/>
</dbReference>
<dbReference type="KEGG" id="cfus:CYFUS_009039"/>
<evidence type="ECO:0000313" key="1">
    <source>
        <dbReference type="EMBL" id="ATB43559.1"/>
    </source>
</evidence>
<accession>A0A250JI35</accession>
<dbReference type="Proteomes" id="UP000217257">
    <property type="component" value="Chromosome"/>
</dbReference>
<gene>
    <name evidence="1" type="ORF">CYFUS_009039</name>
</gene>
<sequence>MSDTLTLYVVDERKLPTARQGLSDQEFYDKLVASVQKQGARWGQLEMNTLDFAEALEIIDEQMGGTKFLPVFAFNNSPNNVLGDDSDCPSFGYFSPEQVQDLKTSLDELPEDFIEELESADDDTVETALHTVQSAADEAARRRYALAILHM</sequence>
<organism evidence="1 2">
    <name type="scientific">Cystobacter fuscus</name>
    <dbReference type="NCBI Taxonomy" id="43"/>
    <lineage>
        <taxon>Bacteria</taxon>
        <taxon>Pseudomonadati</taxon>
        <taxon>Myxococcota</taxon>
        <taxon>Myxococcia</taxon>
        <taxon>Myxococcales</taxon>
        <taxon>Cystobacterineae</taxon>
        <taxon>Archangiaceae</taxon>
        <taxon>Cystobacter</taxon>
    </lineage>
</organism>
<evidence type="ECO:0000313" key="2">
    <source>
        <dbReference type="Proteomes" id="UP000217257"/>
    </source>
</evidence>
<protein>
    <submittedName>
        <fullName evidence="1">Uncharacterized protein</fullName>
    </submittedName>
</protein>
<proteinExistence type="predicted"/>